<organism evidence="1 3">
    <name type="scientific">Chromobacterium sphagni</name>
    <dbReference type="NCBI Taxonomy" id="1903179"/>
    <lineage>
        <taxon>Bacteria</taxon>
        <taxon>Pseudomonadati</taxon>
        <taxon>Pseudomonadota</taxon>
        <taxon>Betaproteobacteria</taxon>
        <taxon>Neisseriales</taxon>
        <taxon>Chromobacteriaceae</taxon>
        <taxon>Chromobacterium</taxon>
    </lineage>
</organism>
<dbReference type="OrthoDB" id="8479979at2"/>
<evidence type="ECO:0000313" key="1">
    <source>
        <dbReference type="EMBL" id="OHX12297.1"/>
    </source>
</evidence>
<dbReference type="EMBL" id="MKCT01000001">
    <property type="protein sequence ID" value="OHX21619.1"/>
    <property type="molecule type" value="Genomic_DNA"/>
</dbReference>
<dbReference type="CDD" id="cd14845">
    <property type="entry name" value="L-Ala-D-Glu_peptidase_like"/>
    <property type="match status" value="1"/>
</dbReference>
<dbReference type="RefSeq" id="WP_071111571.1">
    <property type="nucleotide sequence ID" value="NZ_MKCS01000001.1"/>
</dbReference>
<evidence type="ECO:0000313" key="3">
    <source>
        <dbReference type="Proteomes" id="UP000180088"/>
    </source>
</evidence>
<dbReference type="Gene3D" id="3.30.1380.10">
    <property type="match status" value="1"/>
</dbReference>
<sequence length="134" mass="14917">MASRAISDLHPQLQPLAEIFLRRCRDQGLDPLLTCTWRSAAEQDALYQQGRSKPGAIVTQARAGQSAHNAMLYGSPAARAFDVVPLVAGKPVWDAEHPHWHLMGQIGQALGLNWYGQPDAPFQEYPHFQLSQEF</sequence>
<evidence type="ECO:0000313" key="2">
    <source>
        <dbReference type="EMBL" id="OHX21619.1"/>
    </source>
</evidence>
<reference evidence="3 4" key="1">
    <citation type="submission" date="2016-09" db="EMBL/GenBank/DDBJ databases">
        <title>Chromobacterium muskegensis sp. nov., an insecticidal bacterium isolated from Sphagnum bogs.</title>
        <authorList>
            <person name="Sparks M.E."/>
            <person name="Blackburn M.B."/>
            <person name="Gundersen-Rindal D.E."/>
            <person name="Mitchell A."/>
            <person name="Farrar R."/>
            <person name="Kuhar D."/>
        </authorList>
    </citation>
    <scope>NUCLEOTIDE SEQUENCE [LARGE SCALE GENOMIC DNA]</scope>
    <source>
        <strain evidence="2 4">14B-1</strain>
        <strain evidence="1 3">37-2</strain>
    </source>
</reference>
<protein>
    <submittedName>
        <fullName evidence="1">Peptidase M15</fullName>
    </submittedName>
</protein>
<name>A0A1S1WYB8_9NEIS</name>
<comment type="caution">
    <text evidence="1">The sequence shown here is derived from an EMBL/GenBank/DDBJ whole genome shotgun (WGS) entry which is preliminary data.</text>
</comment>
<dbReference type="InterPro" id="IPR009045">
    <property type="entry name" value="Zn_M74/Hedgehog-like"/>
</dbReference>
<dbReference type="EMBL" id="MKCS01000001">
    <property type="protein sequence ID" value="OHX12297.1"/>
    <property type="molecule type" value="Genomic_DNA"/>
</dbReference>
<dbReference type="Proteomes" id="UP000180088">
    <property type="component" value="Unassembled WGS sequence"/>
</dbReference>
<accession>A0A1S1WYB8</accession>
<gene>
    <name evidence="2" type="ORF">BI344_03675</name>
    <name evidence="1" type="ORF">BI347_01335</name>
</gene>
<dbReference type="Proteomes" id="UP000180280">
    <property type="component" value="Unassembled WGS sequence"/>
</dbReference>
<dbReference type="STRING" id="1903179.BI347_01335"/>
<proteinExistence type="predicted"/>
<dbReference type="AlphaFoldDB" id="A0A1S1WYB8"/>
<evidence type="ECO:0000313" key="4">
    <source>
        <dbReference type="Proteomes" id="UP000180280"/>
    </source>
</evidence>
<dbReference type="SUPFAM" id="SSF55166">
    <property type="entry name" value="Hedgehog/DD-peptidase"/>
    <property type="match status" value="1"/>
</dbReference>
<keyword evidence="4" id="KW-1185">Reference proteome</keyword>